<dbReference type="OrthoDB" id="194358at2759"/>
<dbReference type="PANTHER" id="PTHR46586">
    <property type="entry name" value="ANKYRIN REPEAT-CONTAINING PROTEIN"/>
    <property type="match status" value="1"/>
</dbReference>
<dbReference type="Proteomes" id="UP000007797">
    <property type="component" value="Unassembled WGS sequence"/>
</dbReference>
<dbReference type="KEGG" id="dfa:DFA_02801"/>
<dbReference type="GeneID" id="14877390"/>
<dbReference type="SUPFAM" id="SSF48403">
    <property type="entry name" value="Ankyrin repeat"/>
    <property type="match status" value="1"/>
</dbReference>
<sequence>MNEQDTSNINNYCNNSLLFKRIIGNRYIQRLIFELIKTINQEEIDNEHQVAFRATEPSRFVPRLHLYRWNQLKENVYQLAARGYLNELSPVLESQEIRLNLLNIDGQDRGSDDQFNQNTNKMLSQCINTFGYAGSLCNSTSTSSSSSSSSSNNINNNHSLIFIPNIEKIIDIICKYNHRNIIDYIYNRYGTTTTTTTGQDQSIMYYLQKGAIQYGHLELFKDLYKVNNNKFHCATAKLTPINQHVIIHCLELIKARNGSTPKIRHLESDPDHYINVDLSNLGLCSIDILRYMSQNRFLGPTFTPATMEQACSTNNYDVVRFLHETRQEGTTKEAVEAACLNGNLKVIQYLLETVKVPCTTRAKDNAALHSLETFQFVCQFNTGQIYSSLALTHALENKCSSHEGMSIILWIKHRDEPLYLSLLETLVYKRNSHSDCLLYLVANKLQSVVKDDTPKHRQLFEEVQMAVIMDRVDIIRWIINNEKAATITTRYTDTIFIQAHSLEMVTYLEQELIPVVLGNKPQAKKTLKYTYALSICPYGQDKDNRSMYSGSGAYDKRDDQVFNQLYGQVEKFQQVNLTNIGNAIKYNRSAILSTLLSSVPANKQYPVESLLNDIKISCSRGHVDTIKVVLKHYPLIVLSDSAIWSAPLPMLLYLFTNHLCMLAASVRSLVCQSQVPQALTNPPPVSKMVQIVLTKGLEEVSGYFKSRGGSIFKLTPQSLIPLFSTGTSDDQLVDPISQTPTTLALDILKFIHYIIHRYYLKDSPVHITTIRNDQIRSVLTKITNLKN</sequence>
<dbReference type="AlphaFoldDB" id="F4PIC4"/>
<dbReference type="InterPro" id="IPR052050">
    <property type="entry name" value="SecEffector_AnkRepeat"/>
</dbReference>
<reference evidence="2" key="1">
    <citation type="journal article" date="2011" name="Genome Res.">
        <title>Phylogeny-wide analysis of social amoeba genomes highlights ancient origins for complex intercellular communication.</title>
        <authorList>
            <person name="Heidel A.J."/>
            <person name="Lawal H.M."/>
            <person name="Felder M."/>
            <person name="Schilde C."/>
            <person name="Helps N.R."/>
            <person name="Tunggal B."/>
            <person name="Rivero F."/>
            <person name="John U."/>
            <person name="Schleicher M."/>
            <person name="Eichinger L."/>
            <person name="Platzer M."/>
            <person name="Noegel A.A."/>
            <person name="Schaap P."/>
            <person name="Gloeckner G."/>
        </authorList>
    </citation>
    <scope>NUCLEOTIDE SEQUENCE [LARGE SCALE GENOMIC DNA]</scope>
    <source>
        <strain evidence="2">SH3</strain>
    </source>
</reference>
<organism evidence="1 2">
    <name type="scientific">Cavenderia fasciculata</name>
    <name type="common">Slime mold</name>
    <name type="synonym">Dictyostelium fasciculatum</name>
    <dbReference type="NCBI Taxonomy" id="261658"/>
    <lineage>
        <taxon>Eukaryota</taxon>
        <taxon>Amoebozoa</taxon>
        <taxon>Evosea</taxon>
        <taxon>Eumycetozoa</taxon>
        <taxon>Dictyostelia</taxon>
        <taxon>Acytosteliales</taxon>
        <taxon>Cavenderiaceae</taxon>
        <taxon>Cavenderia</taxon>
    </lineage>
</organism>
<keyword evidence="2" id="KW-1185">Reference proteome</keyword>
<dbReference type="Gene3D" id="1.25.40.20">
    <property type="entry name" value="Ankyrin repeat-containing domain"/>
    <property type="match status" value="1"/>
</dbReference>
<name>F4PIC4_CACFS</name>
<evidence type="ECO:0008006" key="3">
    <source>
        <dbReference type="Google" id="ProtNLM"/>
    </source>
</evidence>
<protein>
    <recommendedName>
        <fullName evidence="3">Ankyrin repeat-containing protein</fullName>
    </recommendedName>
</protein>
<gene>
    <name evidence="1" type="ORF">DFA_02801</name>
</gene>
<dbReference type="SUPFAM" id="SSF140860">
    <property type="entry name" value="Pseudo ankyrin repeat-like"/>
    <property type="match status" value="1"/>
</dbReference>
<proteinExistence type="predicted"/>
<evidence type="ECO:0000313" key="1">
    <source>
        <dbReference type="EMBL" id="EGG24558.1"/>
    </source>
</evidence>
<dbReference type="EMBL" id="GL883006">
    <property type="protein sequence ID" value="EGG24558.1"/>
    <property type="molecule type" value="Genomic_DNA"/>
</dbReference>
<dbReference type="InterPro" id="IPR036770">
    <property type="entry name" value="Ankyrin_rpt-contain_sf"/>
</dbReference>
<dbReference type="RefSeq" id="XP_004362409.1">
    <property type="nucleotide sequence ID" value="XM_004362352.1"/>
</dbReference>
<dbReference type="PANTHER" id="PTHR46586:SF3">
    <property type="entry name" value="ANKYRIN REPEAT-CONTAINING PROTEIN"/>
    <property type="match status" value="1"/>
</dbReference>
<accession>F4PIC4</accession>
<evidence type="ECO:0000313" key="2">
    <source>
        <dbReference type="Proteomes" id="UP000007797"/>
    </source>
</evidence>